<proteinExistence type="predicted"/>
<dbReference type="EMBL" id="VUYU01000046">
    <property type="protein sequence ID" value="NHZ38335.1"/>
    <property type="molecule type" value="Genomic_DNA"/>
</dbReference>
<gene>
    <name evidence="1" type="ORF">F0185_32835</name>
</gene>
<organism evidence="1 2">
    <name type="scientific">Massilia rubra</name>
    <dbReference type="NCBI Taxonomy" id="2607910"/>
    <lineage>
        <taxon>Bacteria</taxon>
        <taxon>Pseudomonadati</taxon>
        <taxon>Pseudomonadota</taxon>
        <taxon>Betaproteobacteria</taxon>
        <taxon>Burkholderiales</taxon>
        <taxon>Oxalobacteraceae</taxon>
        <taxon>Telluria group</taxon>
        <taxon>Massilia</taxon>
    </lineage>
</organism>
<evidence type="ECO:0000313" key="2">
    <source>
        <dbReference type="Proteomes" id="UP000785613"/>
    </source>
</evidence>
<sequence>MMKTVMWDDEVSCCGGHRNGKVEFDDGEVIYVNDAGGGFAVRAVLGGDVNTASVRVKGGERVCLSQAEFEQILAA</sequence>
<name>A0ABX0LZQ9_9BURK</name>
<accession>A0ABX0LZQ9</accession>
<keyword evidence="2" id="KW-1185">Reference proteome</keyword>
<reference evidence="1 2" key="1">
    <citation type="submission" date="2019-09" db="EMBL/GenBank/DDBJ databases">
        <title>Taxonomy of Antarctic Massilia spp.: description of Massilia rubra sp. nov., Massilia aquatica sp. nov., Massilia mucilaginosa sp. nov., Massilia frigida sp. nov. isolated from streams, lakes and regoliths.</title>
        <authorList>
            <person name="Holochova P."/>
            <person name="Sedlacek I."/>
            <person name="Kralova S."/>
            <person name="Maslanova I."/>
            <person name="Busse H.-J."/>
            <person name="Stankova E."/>
            <person name="Vrbovska V."/>
            <person name="Kovarovic V."/>
            <person name="Bartak M."/>
            <person name="Svec P."/>
            <person name="Pantucek R."/>
        </authorList>
    </citation>
    <scope>NUCLEOTIDE SEQUENCE [LARGE SCALE GENOMIC DNA]</scope>
    <source>
        <strain evidence="1 2">CCM 8692</strain>
    </source>
</reference>
<dbReference type="RefSeq" id="WP_223164623.1">
    <property type="nucleotide sequence ID" value="NZ_VUYU01000046.1"/>
</dbReference>
<protein>
    <submittedName>
        <fullName evidence="1">Uncharacterized protein</fullName>
    </submittedName>
</protein>
<evidence type="ECO:0000313" key="1">
    <source>
        <dbReference type="EMBL" id="NHZ38335.1"/>
    </source>
</evidence>
<dbReference type="Proteomes" id="UP000785613">
    <property type="component" value="Unassembled WGS sequence"/>
</dbReference>
<comment type="caution">
    <text evidence="1">The sequence shown here is derived from an EMBL/GenBank/DDBJ whole genome shotgun (WGS) entry which is preliminary data.</text>
</comment>